<feature type="transmembrane region" description="Helical" evidence="2">
    <location>
        <begin position="197"/>
        <end position="217"/>
    </location>
</feature>
<feature type="region of interest" description="Disordered" evidence="1">
    <location>
        <begin position="479"/>
        <end position="554"/>
    </location>
</feature>
<sequence>MGWHDTQLLTPESVERERLARQGLRADDSATVLVWVLGGMALLMGVAGFGLILMYYWDVLGSLLRVLSLGGLMVLIWLGYAVSARFGWSSREVLGLFLSFSWLLIVLGLSELLPGLPPWLLGLVFLGGAILVPVLLPARSTVTVLAVSCLVEMALLWMHVRNSNQSSDWAMLWTGILSVLMMWAAVGNWCDVTLRRGYATFSVLGSISSFLYMFAYQGMLLYPQYLRPASLQGDTDALQWVCMMLVWMIPMGFQLLVHCMRSRRRHHSIFTYSFLLYYGATVCSLPLALLLLERNIPVAGVAVMFGYAACIVFYGVEYRMPRYVFFSCMMAFLTAIAIPLGLGADMLWSACVMLALCVIFLISSLALSKHRDNVFRRAGERRERLMLAMSGNTVRPDAPLPGGERQASDQMVSVSLDAGAVTARTVPLSAGAGDLSRISFGSDDEDEGAPVVPSAPTISALPDSGAVFRISESQPRPDAFAAPLVPSRPSAGEGVPLRVPPLPESYALSQTNAPGAPQVPSLPTFGSAADHAPDAPRTPGAVRVPLRSDADEAE</sequence>
<feature type="transmembrane region" description="Helical" evidence="2">
    <location>
        <begin position="172"/>
        <end position="190"/>
    </location>
</feature>
<proteinExistence type="predicted"/>
<keyword evidence="2" id="KW-0812">Transmembrane</keyword>
<dbReference type="EMBL" id="DXFQ01000116">
    <property type="protein sequence ID" value="HIX20225.1"/>
    <property type="molecule type" value="Genomic_DNA"/>
</dbReference>
<feature type="transmembrane region" description="Helical" evidence="2">
    <location>
        <begin position="298"/>
        <end position="316"/>
    </location>
</feature>
<reference evidence="3" key="1">
    <citation type="journal article" date="2021" name="PeerJ">
        <title>Extensive microbial diversity within the chicken gut microbiome revealed by metagenomics and culture.</title>
        <authorList>
            <person name="Gilroy R."/>
            <person name="Ravi A."/>
            <person name="Getino M."/>
            <person name="Pursley I."/>
            <person name="Horton D.L."/>
            <person name="Alikhan N.F."/>
            <person name="Baker D."/>
            <person name="Gharbi K."/>
            <person name="Hall N."/>
            <person name="Watson M."/>
            <person name="Adriaenssens E.M."/>
            <person name="Foster-Nyarko E."/>
            <person name="Jarju S."/>
            <person name="Secka A."/>
            <person name="Antonio M."/>
            <person name="Oren A."/>
            <person name="Chaudhuri R.R."/>
            <person name="La Ragione R."/>
            <person name="Hildebrand F."/>
            <person name="Pallen M.J."/>
        </authorList>
    </citation>
    <scope>NUCLEOTIDE SEQUENCE</scope>
    <source>
        <strain evidence="3">14975</strain>
    </source>
</reference>
<feature type="transmembrane region" description="Helical" evidence="2">
    <location>
        <begin position="143"/>
        <end position="160"/>
    </location>
</feature>
<name>A0A9D2AHC3_9BACT</name>
<evidence type="ECO:0000256" key="2">
    <source>
        <dbReference type="SAM" id="Phobius"/>
    </source>
</evidence>
<protein>
    <recommendedName>
        <fullName evidence="5">DUF2157 domain-containing protein</fullName>
    </recommendedName>
</protein>
<evidence type="ECO:0008006" key="5">
    <source>
        <dbReference type="Google" id="ProtNLM"/>
    </source>
</evidence>
<keyword evidence="2" id="KW-0472">Membrane</keyword>
<comment type="caution">
    <text evidence="3">The sequence shown here is derived from an EMBL/GenBank/DDBJ whole genome shotgun (WGS) entry which is preliminary data.</text>
</comment>
<feature type="transmembrane region" description="Helical" evidence="2">
    <location>
        <begin position="346"/>
        <end position="367"/>
    </location>
</feature>
<evidence type="ECO:0000256" key="1">
    <source>
        <dbReference type="SAM" id="MobiDB-lite"/>
    </source>
</evidence>
<organism evidence="3 4">
    <name type="scientific">Candidatus Akkermansia intestinigallinarum</name>
    <dbReference type="NCBI Taxonomy" id="2838431"/>
    <lineage>
        <taxon>Bacteria</taxon>
        <taxon>Pseudomonadati</taxon>
        <taxon>Verrucomicrobiota</taxon>
        <taxon>Verrucomicrobiia</taxon>
        <taxon>Verrucomicrobiales</taxon>
        <taxon>Akkermansiaceae</taxon>
        <taxon>Akkermansia</taxon>
    </lineage>
</organism>
<feature type="transmembrane region" description="Helical" evidence="2">
    <location>
        <begin position="119"/>
        <end position="136"/>
    </location>
</feature>
<feature type="transmembrane region" description="Helical" evidence="2">
    <location>
        <begin position="237"/>
        <end position="257"/>
    </location>
</feature>
<feature type="transmembrane region" description="Helical" evidence="2">
    <location>
        <begin position="63"/>
        <end position="82"/>
    </location>
</feature>
<dbReference type="AlphaFoldDB" id="A0A9D2AHC3"/>
<feature type="transmembrane region" description="Helical" evidence="2">
    <location>
        <begin position="269"/>
        <end position="292"/>
    </location>
</feature>
<reference evidence="3" key="2">
    <citation type="submission" date="2021-04" db="EMBL/GenBank/DDBJ databases">
        <authorList>
            <person name="Gilroy R."/>
        </authorList>
    </citation>
    <scope>NUCLEOTIDE SEQUENCE</scope>
    <source>
        <strain evidence="3">14975</strain>
    </source>
</reference>
<feature type="transmembrane region" description="Helical" evidence="2">
    <location>
        <begin position="94"/>
        <end position="113"/>
    </location>
</feature>
<dbReference type="Proteomes" id="UP000823964">
    <property type="component" value="Unassembled WGS sequence"/>
</dbReference>
<evidence type="ECO:0000313" key="3">
    <source>
        <dbReference type="EMBL" id="HIX20225.1"/>
    </source>
</evidence>
<feature type="transmembrane region" description="Helical" evidence="2">
    <location>
        <begin position="323"/>
        <end position="340"/>
    </location>
</feature>
<keyword evidence="2" id="KW-1133">Transmembrane helix</keyword>
<gene>
    <name evidence="3" type="ORF">H9862_06475</name>
</gene>
<accession>A0A9D2AHC3</accession>
<evidence type="ECO:0000313" key="4">
    <source>
        <dbReference type="Proteomes" id="UP000823964"/>
    </source>
</evidence>
<feature type="transmembrane region" description="Helical" evidence="2">
    <location>
        <begin position="32"/>
        <end position="57"/>
    </location>
</feature>